<protein>
    <submittedName>
        <fullName evidence="4">Response regulator receiver HD domain protein</fullName>
    </submittedName>
</protein>
<dbReference type="HOGENOM" id="CLU_1342750_0_0_12"/>
<dbReference type="STRING" id="545695.TREAZ_1633"/>
<dbReference type="InterPro" id="IPR001789">
    <property type="entry name" value="Sig_transdc_resp-reg_receiver"/>
</dbReference>
<dbReference type="SUPFAM" id="SSF52172">
    <property type="entry name" value="CheY-like"/>
    <property type="match status" value="1"/>
</dbReference>
<keyword evidence="1 2" id="KW-0597">Phosphoprotein</keyword>
<evidence type="ECO:0000256" key="2">
    <source>
        <dbReference type="PROSITE-ProRule" id="PRU00169"/>
    </source>
</evidence>
<dbReference type="GO" id="GO:0000160">
    <property type="term" value="P:phosphorelay signal transduction system"/>
    <property type="evidence" value="ECO:0007669"/>
    <property type="project" value="InterPro"/>
</dbReference>
<dbReference type="InParanoid" id="F5YDC2"/>
<dbReference type="PANTHER" id="PTHR44591">
    <property type="entry name" value="STRESS RESPONSE REGULATOR PROTEIN 1"/>
    <property type="match status" value="1"/>
</dbReference>
<dbReference type="RefSeq" id="WP_015710387.1">
    <property type="nucleotide sequence ID" value="NC_015577.1"/>
</dbReference>
<dbReference type="AlphaFoldDB" id="F5YDC2"/>
<dbReference type="Pfam" id="PF00072">
    <property type="entry name" value="Response_reg"/>
    <property type="match status" value="1"/>
</dbReference>
<dbReference type="KEGG" id="taz:TREAZ_1633"/>
<accession>F5YDC2</accession>
<feature type="modified residue" description="4-aspartylphosphate" evidence="2">
    <location>
        <position position="54"/>
    </location>
</feature>
<gene>
    <name evidence="4" type="ordered locus">TREAZ_1633</name>
</gene>
<dbReference type="Gene3D" id="3.40.50.2300">
    <property type="match status" value="1"/>
</dbReference>
<name>F5YDC2_LEAAZ</name>
<dbReference type="OrthoDB" id="9797769at2"/>
<dbReference type="eggNOG" id="COG2197">
    <property type="taxonomic scope" value="Bacteria"/>
</dbReference>
<dbReference type="SMART" id="SM00448">
    <property type="entry name" value="REC"/>
    <property type="match status" value="1"/>
</dbReference>
<reference evidence="4 5" key="2">
    <citation type="journal article" date="2011" name="ISME J.">
        <title>RNA-seq reveals cooperative metabolic interactions between two termite-gut spirochete species in co-culture.</title>
        <authorList>
            <person name="Rosenthal A.Z."/>
            <person name="Matson E.G."/>
            <person name="Eldar A."/>
            <person name="Leadbetter J.R."/>
        </authorList>
    </citation>
    <scope>NUCLEOTIDE SEQUENCE [LARGE SCALE GENOMIC DNA]</scope>
    <source>
        <strain evidence="5">ATCC BAA-888 / DSM 13862 / ZAS-9</strain>
    </source>
</reference>
<organism evidence="4 5">
    <name type="scientific">Leadbettera azotonutricia (strain ATCC BAA-888 / DSM 13862 / ZAS-9)</name>
    <name type="common">Treponema azotonutricium</name>
    <dbReference type="NCBI Taxonomy" id="545695"/>
    <lineage>
        <taxon>Bacteria</taxon>
        <taxon>Pseudomonadati</taxon>
        <taxon>Spirochaetota</taxon>
        <taxon>Spirochaetia</taxon>
        <taxon>Spirochaetales</taxon>
        <taxon>Breznakiellaceae</taxon>
        <taxon>Leadbettera</taxon>
    </lineage>
</organism>
<dbReference type="EMBL" id="CP001841">
    <property type="protein sequence ID" value="AEF80405.1"/>
    <property type="molecule type" value="Genomic_DNA"/>
</dbReference>
<dbReference type="InterPro" id="IPR050595">
    <property type="entry name" value="Bact_response_regulator"/>
</dbReference>
<evidence type="ECO:0000313" key="5">
    <source>
        <dbReference type="Proteomes" id="UP000009222"/>
    </source>
</evidence>
<dbReference type="PANTHER" id="PTHR44591:SF3">
    <property type="entry name" value="RESPONSE REGULATORY DOMAIN-CONTAINING PROTEIN"/>
    <property type="match status" value="1"/>
</dbReference>
<sequence>MAERRIVLTVDDMPENLTTIRSILQGYFDVRLAKSAKLALGLLDNIMPELILLDIEMPGMSGFDFLGQMRRDHPESKKIPVIFVTSHASADFITKAINAGAVDYIVKPVKAELLLKKIDAIIGLPETKSAHNPLEDKLRNLLMIIASGDVSRAELLIREMRNIASSQNVHIRRFTDEIGVLVDSFDYEKAKGKIKEFLVYLSIS</sequence>
<reference evidence="5" key="1">
    <citation type="submission" date="2009-12" db="EMBL/GenBank/DDBJ databases">
        <title>Complete sequence of Treponema azotonutricium strain ZAS-9.</title>
        <authorList>
            <person name="Tetu S.G."/>
            <person name="Matson E."/>
            <person name="Ren Q."/>
            <person name="Seshadri R."/>
            <person name="Elbourne L."/>
            <person name="Hassan K.A."/>
            <person name="Durkin A."/>
            <person name="Radune D."/>
            <person name="Mohamoud Y."/>
            <person name="Shay R."/>
            <person name="Jin S."/>
            <person name="Zhang X."/>
            <person name="Lucey K."/>
            <person name="Ballor N.R."/>
            <person name="Ottesen E."/>
            <person name="Rosenthal R."/>
            <person name="Allen A."/>
            <person name="Leadbetter J.R."/>
            <person name="Paulsen I.T."/>
        </authorList>
    </citation>
    <scope>NUCLEOTIDE SEQUENCE [LARGE SCALE GENOMIC DNA]</scope>
    <source>
        <strain evidence="5">ATCC BAA-888 / DSM 13862 / ZAS-9</strain>
    </source>
</reference>
<proteinExistence type="predicted"/>
<evidence type="ECO:0000259" key="3">
    <source>
        <dbReference type="PROSITE" id="PS50110"/>
    </source>
</evidence>
<evidence type="ECO:0000256" key="1">
    <source>
        <dbReference type="ARBA" id="ARBA00022553"/>
    </source>
</evidence>
<evidence type="ECO:0000313" key="4">
    <source>
        <dbReference type="EMBL" id="AEF80405.1"/>
    </source>
</evidence>
<dbReference type="InterPro" id="IPR011006">
    <property type="entry name" value="CheY-like_superfamily"/>
</dbReference>
<keyword evidence="5" id="KW-1185">Reference proteome</keyword>
<dbReference type="Proteomes" id="UP000009222">
    <property type="component" value="Chromosome"/>
</dbReference>
<dbReference type="PROSITE" id="PS50110">
    <property type="entry name" value="RESPONSE_REGULATORY"/>
    <property type="match status" value="1"/>
</dbReference>
<feature type="domain" description="Response regulatory" evidence="3">
    <location>
        <begin position="6"/>
        <end position="122"/>
    </location>
</feature>